<accession>A0AC11BTQ2</accession>
<dbReference type="Ensembl" id="ENSOART00020022442.2">
    <property type="protein sequence ID" value="ENSOARP00020018597.2"/>
    <property type="gene ID" value="ENSOARG00020014637.2"/>
</dbReference>
<gene>
    <name evidence="1" type="primary">LOC101109399</name>
</gene>
<organism evidence="1">
    <name type="scientific">Ovis aries</name>
    <name type="common">Sheep</name>
    <dbReference type="NCBI Taxonomy" id="9940"/>
    <lineage>
        <taxon>Eukaryota</taxon>
        <taxon>Metazoa</taxon>
        <taxon>Chordata</taxon>
        <taxon>Craniata</taxon>
        <taxon>Vertebrata</taxon>
        <taxon>Euteleostomi</taxon>
        <taxon>Mammalia</taxon>
        <taxon>Eutheria</taxon>
        <taxon>Laurasiatheria</taxon>
        <taxon>Artiodactyla</taxon>
        <taxon>Ruminantia</taxon>
        <taxon>Pecora</taxon>
        <taxon>Bovidae</taxon>
        <taxon>Caprinae</taxon>
        <taxon>Ovis</taxon>
    </lineage>
</organism>
<reference evidence="1" key="3">
    <citation type="submission" date="2025-09" db="UniProtKB">
        <authorList>
            <consortium name="Ensembl"/>
        </authorList>
    </citation>
    <scope>IDENTIFICATION</scope>
</reference>
<reference evidence="1" key="1">
    <citation type="submission" date="2020-11" db="EMBL/GenBank/DDBJ databases">
        <authorList>
            <person name="Davenport K.M."/>
            <person name="Bickhart D.M."/>
            <person name="Smith T.P.L."/>
            <person name="Murdoch B.M."/>
            <person name="Rosen B.D."/>
        </authorList>
    </citation>
    <scope>NUCLEOTIDE SEQUENCE [LARGE SCALE GENOMIC DNA]</scope>
    <source>
        <strain evidence="1">OAR_USU_Benz2616</strain>
    </source>
</reference>
<proteinExistence type="predicted"/>
<name>A0AC11BTQ2_SHEEP</name>
<reference evidence="1" key="2">
    <citation type="submission" date="2025-08" db="UniProtKB">
        <authorList>
            <consortium name="Ensembl"/>
        </authorList>
    </citation>
    <scope>IDENTIFICATION</scope>
</reference>
<protein>
    <submittedName>
        <fullName evidence="1">Uncharacterized protein</fullName>
    </submittedName>
</protein>
<sequence length="277" mass="32180">MASWLSLRSISWSRFPPSHPIRLTPHSQQESSPWDHSTIPMAPAPSFRGHQWTYNSVRGSCLLLLLVISNLLLCQGKPFPCCSPNVFDIPRESLTDLFLNAMNLSYSIYNHSKIMFTEFEEKYAKGKLYNINATISCHTDSLNTPKEREEAEETDIEDLSKWILIFLYSWSRPLNLLVTDLQSVKEVSETILSSAKENVKKVEELQEFIERHFCQMIIPAMRKMLKAHVYWSELPSLMSSDEDVRQSAFYNLFQCLHKDFLIMDLYNIFLACLHIEC</sequence>
<evidence type="ECO:0000313" key="1">
    <source>
        <dbReference type="Ensembl" id="ENSOARP00020018597.2"/>
    </source>
</evidence>